<dbReference type="AlphaFoldDB" id="A0A0D0D0K2"/>
<sequence>MPLCLICPTGSQPLFAEISELSDHILKAHSKGRNSFEAQPPTQQLVASTQCIVCYKKCTTPGGLLSHQKAKQHYLPCPTCSRNFTATKELAQHHADAHSHLPSSFSTGVNSHSLEKGQRSAEQRVIRRCSECETCFDSLVELETHRVSHRKFPCSKCSQSFSSLIEWNGHFKQAHNKVQCSACNAVFTSEANLASHGRYCPTIARPASSQSLGSKTASGSQNKGPVVCDFCNKGFSSREALQAHAATKHPSAAKCVICHLLCSSPTELEDHVNTIHSCTVCGDGILRNSETLADHMVEHSHPIRCKKCGTRYRSEQERALHFAAADNEHPICTRCQVGFEDDTSLRTHANLAHPPSPKPSPKPSPRTIFKCEHCPGLFSLQVALEAHVAAKHKSVLECEICHHACSSQMDLDVHTVTVHSCLICHDGVYTDAKSLEVHLEQHRSPYRCISCGTAYAEEVHLLQHYKESPNDIHPLCDKCGIAFENSDAYTAHVEEAHPRFACETCDGALFGQDELPAHYLSSQKHPKCEKCHIGFKDQFDFADHGGSAHPESHCYFCQWQFDSPNVLRGHVRHFANHPQCVDCDLRFADTDAYQHHLFVSHRPSSGDPQDLESLTVSEDKHNQNKIHADLSSPPPSPPERAFDPQWGFEGSASLPYASFIPLPPSLSGYSSPTSQRLTTESAFQSGSSGSHSCSSTLSVEQGFPNDEQQREVTIQPPSLDLNQALGGSPEFNHSPLSMIPLVGTPLMSSTQTIPSPSLDFRSPFSPRPDTALLVPLSQAVHVVTVVNKIVDSDSSGSFTHSPKLVSPVVKLPDLAAASPSSTTSGWTTSGTDSKGSLQSHSTGLSKGMNGTYAVEHIVSPERCMPQLSLVVPSSTQPNAYASVSACPSSISPESAGINVSANVTPDYLREARAYLSLTHQPQGPSSPPASHSPGTSPILSSTGLALGERRREVRFEDNIMSEPVWDRQSTSSDSTLDPPVSFPRTGAGHFRRNGVSKLPRFSALKRGARKWTNGKANHAATHTYNRKQPDESSGPSYHCRSCYSDDCQEPTVTMCGHLFCYQYVRRQLAWHE</sequence>
<dbReference type="InterPro" id="IPR013087">
    <property type="entry name" value="Znf_C2H2_type"/>
</dbReference>
<feature type="region of interest" description="Disordered" evidence="8">
    <location>
        <begin position="668"/>
        <end position="701"/>
    </location>
</feature>
<dbReference type="GO" id="GO:0001228">
    <property type="term" value="F:DNA-binding transcription activator activity, RNA polymerase II-specific"/>
    <property type="evidence" value="ECO:0007669"/>
    <property type="project" value="TreeGrafter"/>
</dbReference>
<feature type="compositionally biased region" description="Basic and acidic residues" evidence="8">
    <location>
        <begin position="947"/>
        <end position="957"/>
    </location>
</feature>
<dbReference type="Proteomes" id="UP000054538">
    <property type="component" value="Unassembled WGS sequence"/>
</dbReference>
<comment type="subcellular location">
    <subcellularLocation>
        <location evidence="1">Nucleus</location>
    </subcellularLocation>
</comment>
<evidence type="ECO:0000259" key="9">
    <source>
        <dbReference type="PROSITE" id="PS50157"/>
    </source>
</evidence>
<feature type="domain" description="C2H2-type" evidence="9">
    <location>
        <begin position="75"/>
        <end position="103"/>
    </location>
</feature>
<evidence type="ECO:0000256" key="7">
    <source>
        <dbReference type="PROSITE-ProRule" id="PRU00042"/>
    </source>
</evidence>
<feature type="region of interest" description="Disordered" evidence="8">
    <location>
        <begin position="918"/>
        <end position="993"/>
    </location>
</feature>
<feature type="domain" description="C2H2-type" evidence="9">
    <location>
        <begin position="446"/>
        <end position="473"/>
    </location>
</feature>
<protein>
    <recommendedName>
        <fullName evidence="9">C2H2-type domain-containing protein</fullName>
    </recommendedName>
</protein>
<keyword evidence="3" id="KW-0677">Repeat</keyword>
<feature type="compositionally biased region" description="Low complexity" evidence="8">
    <location>
        <begin position="818"/>
        <end position="836"/>
    </location>
</feature>
<dbReference type="PROSITE" id="PS00028">
    <property type="entry name" value="ZINC_FINGER_C2H2_1"/>
    <property type="match status" value="8"/>
</dbReference>
<name>A0A0D0D0K2_9AGAM</name>
<evidence type="ECO:0000256" key="5">
    <source>
        <dbReference type="ARBA" id="ARBA00022833"/>
    </source>
</evidence>
<evidence type="ECO:0000256" key="3">
    <source>
        <dbReference type="ARBA" id="ARBA00022737"/>
    </source>
</evidence>
<feature type="compositionally biased region" description="Low complexity" evidence="8">
    <location>
        <begin position="681"/>
        <end position="698"/>
    </location>
</feature>
<feature type="region of interest" description="Disordered" evidence="8">
    <location>
        <begin position="816"/>
        <end position="846"/>
    </location>
</feature>
<dbReference type="GO" id="GO:0008270">
    <property type="term" value="F:zinc ion binding"/>
    <property type="evidence" value="ECO:0007669"/>
    <property type="project" value="UniProtKB-KW"/>
</dbReference>
<keyword evidence="5" id="KW-0862">Zinc</keyword>
<keyword evidence="11" id="KW-1185">Reference proteome</keyword>
<feature type="domain" description="C2H2-type" evidence="9">
    <location>
        <begin position="226"/>
        <end position="254"/>
    </location>
</feature>
<reference evidence="10 11" key="1">
    <citation type="submission" date="2014-04" db="EMBL/GenBank/DDBJ databases">
        <authorList>
            <consortium name="DOE Joint Genome Institute"/>
            <person name="Kuo A."/>
            <person name="Kohler A."/>
            <person name="Jargeat P."/>
            <person name="Nagy L.G."/>
            <person name="Floudas D."/>
            <person name="Copeland A."/>
            <person name="Barry K.W."/>
            <person name="Cichocki N."/>
            <person name="Veneault-Fourrey C."/>
            <person name="LaButti K."/>
            <person name="Lindquist E.A."/>
            <person name="Lipzen A."/>
            <person name="Lundell T."/>
            <person name="Morin E."/>
            <person name="Murat C."/>
            <person name="Sun H."/>
            <person name="Tunlid A."/>
            <person name="Henrissat B."/>
            <person name="Grigoriev I.V."/>
            <person name="Hibbett D.S."/>
            <person name="Martin F."/>
            <person name="Nordberg H.P."/>
            <person name="Cantor M.N."/>
            <person name="Hua S.X."/>
        </authorList>
    </citation>
    <scope>NUCLEOTIDE SEQUENCE [LARGE SCALE GENOMIC DNA]</scope>
    <source>
        <strain evidence="10 11">Ve08.2h10</strain>
    </source>
</reference>
<evidence type="ECO:0000256" key="4">
    <source>
        <dbReference type="ARBA" id="ARBA00022771"/>
    </source>
</evidence>
<dbReference type="GO" id="GO:0000978">
    <property type="term" value="F:RNA polymerase II cis-regulatory region sequence-specific DNA binding"/>
    <property type="evidence" value="ECO:0007669"/>
    <property type="project" value="TreeGrafter"/>
</dbReference>
<evidence type="ECO:0000313" key="10">
    <source>
        <dbReference type="EMBL" id="KIK81503.1"/>
    </source>
</evidence>
<dbReference type="PROSITE" id="PS50157">
    <property type="entry name" value="ZINC_FINGER_C2H2_2"/>
    <property type="match status" value="4"/>
</dbReference>
<dbReference type="Gene3D" id="3.30.160.60">
    <property type="entry name" value="Classic Zinc Finger"/>
    <property type="match status" value="4"/>
</dbReference>
<dbReference type="GO" id="GO:0005634">
    <property type="term" value="C:nucleus"/>
    <property type="evidence" value="ECO:0007669"/>
    <property type="project" value="UniProtKB-SubCell"/>
</dbReference>
<feature type="region of interest" description="Disordered" evidence="8">
    <location>
        <begin position="622"/>
        <end position="647"/>
    </location>
</feature>
<feature type="domain" description="C2H2-type" evidence="9">
    <location>
        <begin position="178"/>
        <end position="206"/>
    </location>
</feature>
<accession>A0A0D0D0K2</accession>
<dbReference type="SUPFAM" id="SSF57667">
    <property type="entry name" value="beta-beta-alpha zinc fingers"/>
    <property type="match status" value="2"/>
</dbReference>
<evidence type="ECO:0000313" key="11">
    <source>
        <dbReference type="Proteomes" id="UP000054538"/>
    </source>
</evidence>
<keyword evidence="4 7" id="KW-0863">Zinc-finger</keyword>
<dbReference type="HOGENOM" id="CLU_289697_0_0_1"/>
<reference evidence="11" key="2">
    <citation type="submission" date="2015-01" db="EMBL/GenBank/DDBJ databases">
        <title>Evolutionary Origins and Diversification of the Mycorrhizal Mutualists.</title>
        <authorList>
            <consortium name="DOE Joint Genome Institute"/>
            <consortium name="Mycorrhizal Genomics Consortium"/>
            <person name="Kohler A."/>
            <person name="Kuo A."/>
            <person name="Nagy L.G."/>
            <person name="Floudas D."/>
            <person name="Copeland A."/>
            <person name="Barry K.W."/>
            <person name="Cichocki N."/>
            <person name="Veneault-Fourrey C."/>
            <person name="LaButti K."/>
            <person name="Lindquist E.A."/>
            <person name="Lipzen A."/>
            <person name="Lundell T."/>
            <person name="Morin E."/>
            <person name="Murat C."/>
            <person name="Riley R."/>
            <person name="Ohm R."/>
            <person name="Sun H."/>
            <person name="Tunlid A."/>
            <person name="Henrissat B."/>
            <person name="Grigoriev I.V."/>
            <person name="Hibbett D.S."/>
            <person name="Martin F."/>
        </authorList>
    </citation>
    <scope>NUCLEOTIDE SEQUENCE [LARGE SCALE GENOMIC DNA]</scope>
    <source>
        <strain evidence="11">Ve08.2h10</strain>
    </source>
</reference>
<dbReference type="InterPro" id="IPR036236">
    <property type="entry name" value="Znf_C2H2_sf"/>
</dbReference>
<dbReference type="InParanoid" id="A0A0D0D0K2"/>
<evidence type="ECO:0000256" key="1">
    <source>
        <dbReference type="ARBA" id="ARBA00004123"/>
    </source>
</evidence>
<keyword evidence="6" id="KW-0539">Nucleus</keyword>
<evidence type="ECO:0000256" key="2">
    <source>
        <dbReference type="ARBA" id="ARBA00022723"/>
    </source>
</evidence>
<dbReference type="OrthoDB" id="6105938at2759"/>
<feature type="region of interest" description="Disordered" evidence="8">
    <location>
        <begin position="1015"/>
        <end position="1035"/>
    </location>
</feature>
<evidence type="ECO:0000256" key="6">
    <source>
        <dbReference type="ARBA" id="ARBA00023242"/>
    </source>
</evidence>
<keyword evidence="2" id="KW-0479">Metal-binding</keyword>
<dbReference type="EMBL" id="KN825787">
    <property type="protein sequence ID" value="KIK81503.1"/>
    <property type="molecule type" value="Genomic_DNA"/>
</dbReference>
<dbReference type="PANTHER" id="PTHR24376:SF235">
    <property type="entry name" value="C2H2-TYPE DOMAIN-CONTAINING PROTEIN"/>
    <property type="match status" value="1"/>
</dbReference>
<dbReference type="SMART" id="SM00355">
    <property type="entry name" value="ZnF_C2H2"/>
    <property type="match status" value="19"/>
</dbReference>
<evidence type="ECO:0000256" key="8">
    <source>
        <dbReference type="SAM" id="MobiDB-lite"/>
    </source>
</evidence>
<gene>
    <name evidence="10" type="ORF">PAXRUDRAFT_832798</name>
</gene>
<feature type="compositionally biased region" description="Low complexity" evidence="8">
    <location>
        <begin position="919"/>
        <end position="937"/>
    </location>
</feature>
<dbReference type="Pfam" id="PF00096">
    <property type="entry name" value="zf-C2H2"/>
    <property type="match status" value="1"/>
</dbReference>
<dbReference type="PANTHER" id="PTHR24376">
    <property type="entry name" value="ZINC FINGER PROTEIN"/>
    <property type="match status" value="1"/>
</dbReference>
<proteinExistence type="predicted"/>
<organism evidence="10 11">
    <name type="scientific">Paxillus rubicundulus Ve08.2h10</name>
    <dbReference type="NCBI Taxonomy" id="930991"/>
    <lineage>
        <taxon>Eukaryota</taxon>
        <taxon>Fungi</taxon>
        <taxon>Dikarya</taxon>
        <taxon>Basidiomycota</taxon>
        <taxon>Agaricomycotina</taxon>
        <taxon>Agaricomycetes</taxon>
        <taxon>Agaricomycetidae</taxon>
        <taxon>Boletales</taxon>
        <taxon>Paxilineae</taxon>
        <taxon>Paxillaceae</taxon>
        <taxon>Paxillus</taxon>
    </lineage>
</organism>
<dbReference type="STRING" id="930991.A0A0D0D0K2"/>